<protein>
    <submittedName>
        <fullName evidence="2">DUF2220 domain-containing protein</fullName>
    </submittedName>
</protein>
<organism evidence="2 3">
    <name type="scientific">Paenibacillus melissococcoides</name>
    <dbReference type="NCBI Taxonomy" id="2912268"/>
    <lineage>
        <taxon>Bacteria</taxon>
        <taxon>Bacillati</taxon>
        <taxon>Bacillota</taxon>
        <taxon>Bacilli</taxon>
        <taxon>Bacillales</taxon>
        <taxon>Paenibacillaceae</taxon>
        <taxon>Paenibacillus</taxon>
    </lineage>
</organism>
<accession>A0ABM9FUP8</accession>
<evidence type="ECO:0000259" key="1">
    <source>
        <dbReference type="Pfam" id="PF09983"/>
    </source>
</evidence>
<evidence type="ECO:0000313" key="2">
    <source>
        <dbReference type="EMBL" id="CAH8242853.1"/>
    </source>
</evidence>
<comment type="caution">
    <text evidence="2">The sequence shown here is derived from an EMBL/GenBank/DDBJ whole genome shotgun (WGS) entry which is preliminary data.</text>
</comment>
<dbReference type="Pfam" id="PF09983">
    <property type="entry name" value="JetD_C"/>
    <property type="match status" value="1"/>
</dbReference>
<keyword evidence="3" id="KW-1185">Reference proteome</keyword>
<reference evidence="2" key="1">
    <citation type="submission" date="2022-06" db="EMBL/GenBank/DDBJ databases">
        <authorList>
            <person name="Dietemann V."/>
            <person name="Ory F."/>
            <person name="Dainat B."/>
            <person name="Oberhansli S."/>
        </authorList>
    </citation>
    <scope>NUCLEOTIDE SEQUENCE</scope>
    <source>
        <strain evidence="2">Ena-SAMPLE-TAB-26-04-2022-14:26:32:270-5432</strain>
    </source>
</reference>
<name>A0ABM9FUP8_9BACL</name>
<dbReference type="Proteomes" id="UP001154322">
    <property type="component" value="Unassembled WGS sequence"/>
</dbReference>
<evidence type="ECO:0000313" key="3">
    <source>
        <dbReference type="Proteomes" id="UP001154322"/>
    </source>
</evidence>
<dbReference type="InterPro" id="IPR024534">
    <property type="entry name" value="JetD_C"/>
</dbReference>
<sequence>MEVSNNMKRRVDTQHFIVPLGASEGWRDPSDPFYHIERSLPYVEEISIPTTIYYVGDLDPHGISIYLRLREKYPQYPMMPAETLYRAMIRNHIQTTDAHGEFRKEYLERFLSELSTDWANEQKIRGLWEEKRRIPQEAVSYATIVKEQEI</sequence>
<feature type="domain" description="Wadjet protein JetD C-terminal" evidence="1">
    <location>
        <begin position="51"/>
        <end position="146"/>
    </location>
</feature>
<gene>
    <name evidence="2" type="ORF">WJ0W_000062</name>
</gene>
<dbReference type="RefSeq" id="WP_213428302.1">
    <property type="nucleotide sequence ID" value="NZ_AP031286.1"/>
</dbReference>
<dbReference type="EMBL" id="CALYLO010000001">
    <property type="protein sequence ID" value="CAH8242853.1"/>
    <property type="molecule type" value="Genomic_DNA"/>
</dbReference>
<proteinExistence type="predicted"/>